<name>A0AA39F0X0_9HYME</name>
<dbReference type="CDD" id="cd14733">
    <property type="entry name" value="BACK"/>
    <property type="match status" value="1"/>
</dbReference>
<dbReference type="InterPro" id="IPR000210">
    <property type="entry name" value="BTB/POZ_dom"/>
</dbReference>
<dbReference type="AlphaFoldDB" id="A0AA39F0X0"/>
<dbReference type="Gene3D" id="3.30.710.10">
    <property type="entry name" value="Potassium Channel Kv1.1, Chain A"/>
    <property type="match status" value="1"/>
</dbReference>
<evidence type="ECO:0000313" key="3">
    <source>
        <dbReference type="Proteomes" id="UP001168990"/>
    </source>
</evidence>
<evidence type="ECO:0000313" key="2">
    <source>
        <dbReference type="EMBL" id="KAK0158623.1"/>
    </source>
</evidence>
<keyword evidence="3" id="KW-1185">Reference proteome</keyword>
<comment type="caution">
    <text evidence="2">The sequence shown here is derived from an EMBL/GenBank/DDBJ whole genome shotgun (WGS) entry which is preliminary data.</text>
</comment>
<gene>
    <name evidence="2" type="ORF">PV328_009601</name>
</gene>
<proteinExistence type="predicted"/>
<dbReference type="CDD" id="cd18186">
    <property type="entry name" value="BTB_POZ_ZBTB_KLHL-like"/>
    <property type="match status" value="1"/>
</dbReference>
<reference evidence="2" key="2">
    <citation type="submission" date="2023-03" db="EMBL/GenBank/DDBJ databases">
        <authorList>
            <person name="Inwood S.N."/>
            <person name="Skelly J.G."/>
            <person name="Guhlin J."/>
            <person name="Harrop T.W.R."/>
            <person name="Goldson S.G."/>
            <person name="Dearden P.K."/>
        </authorList>
    </citation>
    <scope>NUCLEOTIDE SEQUENCE</scope>
    <source>
        <strain evidence="2">Irish</strain>
        <tissue evidence="2">Whole body</tissue>
    </source>
</reference>
<dbReference type="Pfam" id="PF00651">
    <property type="entry name" value="BTB"/>
    <property type="match status" value="1"/>
</dbReference>
<dbReference type="SUPFAM" id="SSF54695">
    <property type="entry name" value="POZ domain"/>
    <property type="match status" value="1"/>
</dbReference>
<organism evidence="2 3">
    <name type="scientific">Microctonus aethiopoides</name>
    <dbReference type="NCBI Taxonomy" id="144406"/>
    <lineage>
        <taxon>Eukaryota</taxon>
        <taxon>Metazoa</taxon>
        <taxon>Ecdysozoa</taxon>
        <taxon>Arthropoda</taxon>
        <taxon>Hexapoda</taxon>
        <taxon>Insecta</taxon>
        <taxon>Pterygota</taxon>
        <taxon>Neoptera</taxon>
        <taxon>Endopterygota</taxon>
        <taxon>Hymenoptera</taxon>
        <taxon>Apocrita</taxon>
        <taxon>Ichneumonoidea</taxon>
        <taxon>Braconidae</taxon>
        <taxon>Euphorinae</taxon>
        <taxon>Microctonus</taxon>
    </lineage>
</organism>
<dbReference type="PANTHER" id="PTHR24413">
    <property type="entry name" value="SPECKLE-TYPE POZ PROTEIN"/>
    <property type="match status" value="1"/>
</dbReference>
<feature type="domain" description="BTB" evidence="1">
    <location>
        <begin position="149"/>
        <end position="216"/>
    </location>
</feature>
<evidence type="ECO:0000259" key="1">
    <source>
        <dbReference type="PROSITE" id="PS50097"/>
    </source>
</evidence>
<dbReference type="Gene3D" id="1.25.40.420">
    <property type="match status" value="1"/>
</dbReference>
<sequence length="318" mass="37025">MTEVIPVQKFEKKVLIIHKWSLEFFTDAAGYKQWPTYMNSFVDKSLPNVIFYIFGGVKSKTEFTVAVSKFSPKPAKATIVIVVGQEKKIIRIDDWTNSCIFETIPYTIQYGQNYYFSCAIQWEASHDTKFSSVDLHRHIEHYLSEPDFNDLVIKIDDNEIPVHKVILAAYSRVFLAMFKADMAESAKNEIVVKDIEFDIMKLVIEFMYSGKIDSELPVDDLLSILYVGDKYEIMDLKLLCEEILISKMSIYNVFKIFEHANLYRAHDLIKSGIDFMTENKHIVVQSEDFRKLCLSKPELLFDLFTTNIVEHSEHNEFN</sequence>
<reference evidence="2" key="1">
    <citation type="journal article" date="2023" name="bioRxiv">
        <title>Scaffold-level genome assemblies of two parasitoid biocontrol wasps reveal the parthenogenesis mechanism and an associated novel virus.</title>
        <authorList>
            <person name="Inwood S."/>
            <person name="Skelly J."/>
            <person name="Guhlin J."/>
            <person name="Harrop T."/>
            <person name="Goldson S."/>
            <person name="Dearden P."/>
        </authorList>
    </citation>
    <scope>NUCLEOTIDE SEQUENCE</scope>
    <source>
        <strain evidence="2">Irish</strain>
        <tissue evidence="2">Whole body</tissue>
    </source>
</reference>
<dbReference type="PROSITE" id="PS50097">
    <property type="entry name" value="BTB"/>
    <property type="match status" value="1"/>
</dbReference>
<dbReference type="Proteomes" id="UP001168990">
    <property type="component" value="Unassembled WGS sequence"/>
</dbReference>
<dbReference type="InterPro" id="IPR011333">
    <property type="entry name" value="SKP1/BTB/POZ_sf"/>
</dbReference>
<accession>A0AA39F0X0</accession>
<protein>
    <recommendedName>
        <fullName evidence="1">BTB domain-containing protein</fullName>
    </recommendedName>
</protein>
<dbReference type="SMART" id="SM00225">
    <property type="entry name" value="BTB"/>
    <property type="match status" value="1"/>
</dbReference>
<dbReference type="EMBL" id="JAQQBS010001424">
    <property type="protein sequence ID" value="KAK0158623.1"/>
    <property type="molecule type" value="Genomic_DNA"/>
</dbReference>